<dbReference type="Gene3D" id="3.90.75.20">
    <property type="match status" value="1"/>
</dbReference>
<dbReference type="AlphaFoldDB" id="A0A835Z6C1"/>
<dbReference type="EMBL" id="JAFCMP010000112">
    <property type="protein sequence ID" value="KAG5186487.1"/>
    <property type="molecule type" value="Genomic_DNA"/>
</dbReference>
<feature type="domain" description="HNH nuclease" evidence="1">
    <location>
        <begin position="26"/>
        <end position="68"/>
    </location>
</feature>
<comment type="caution">
    <text evidence="2">The sequence shown here is derived from an EMBL/GenBank/DDBJ whole genome shotgun (WGS) entry which is preliminary data.</text>
</comment>
<dbReference type="InterPro" id="IPR003615">
    <property type="entry name" value="HNH_nuc"/>
</dbReference>
<accession>A0A835Z6C1</accession>
<sequence length="74" mass="8738">MLTLQDASGYWRASMYRDNVKFATMVHQLAAEEFLQLDTDDKKTVDHIDTNRKNNDVSNLRMATKREQVIYQEK</sequence>
<gene>
    <name evidence="2" type="ORF">JKP88DRAFT_157109</name>
</gene>
<reference evidence="2" key="1">
    <citation type="submission" date="2021-02" db="EMBL/GenBank/DDBJ databases">
        <title>First Annotated Genome of the Yellow-green Alga Tribonema minus.</title>
        <authorList>
            <person name="Mahan K.M."/>
        </authorList>
    </citation>
    <scope>NUCLEOTIDE SEQUENCE</scope>
    <source>
        <strain evidence="2">UTEX B ZZ1240</strain>
    </source>
</reference>
<feature type="non-terminal residue" evidence="2">
    <location>
        <position position="74"/>
    </location>
</feature>
<name>A0A835Z6C1_9STRA</name>
<organism evidence="2 3">
    <name type="scientific">Tribonema minus</name>
    <dbReference type="NCBI Taxonomy" id="303371"/>
    <lineage>
        <taxon>Eukaryota</taxon>
        <taxon>Sar</taxon>
        <taxon>Stramenopiles</taxon>
        <taxon>Ochrophyta</taxon>
        <taxon>PX clade</taxon>
        <taxon>Xanthophyceae</taxon>
        <taxon>Tribonematales</taxon>
        <taxon>Tribonemataceae</taxon>
        <taxon>Tribonema</taxon>
    </lineage>
</organism>
<protein>
    <recommendedName>
        <fullName evidence="1">HNH nuclease domain-containing protein</fullName>
    </recommendedName>
</protein>
<evidence type="ECO:0000313" key="3">
    <source>
        <dbReference type="Proteomes" id="UP000664859"/>
    </source>
</evidence>
<keyword evidence="3" id="KW-1185">Reference proteome</keyword>
<dbReference type="Pfam" id="PF13392">
    <property type="entry name" value="HNH_3"/>
    <property type="match status" value="1"/>
</dbReference>
<evidence type="ECO:0000313" key="2">
    <source>
        <dbReference type="EMBL" id="KAG5186487.1"/>
    </source>
</evidence>
<evidence type="ECO:0000259" key="1">
    <source>
        <dbReference type="Pfam" id="PF13392"/>
    </source>
</evidence>
<dbReference type="InterPro" id="IPR044925">
    <property type="entry name" value="His-Me_finger_sf"/>
</dbReference>
<dbReference type="Proteomes" id="UP000664859">
    <property type="component" value="Unassembled WGS sequence"/>
</dbReference>
<dbReference type="SUPFAM" id="SSF54060">
    <property type="entry name" value="His-Me finger endonucleases"/>
    <property type="match status" value="1"/>
</dbReference>
<proteinExistence type="predicted"/>